<dbReference type="PATRIC" id="fig|1423796.3.peg.806"/>
<dbReference type="InterPro" id="IPR036388">
    <property type="entry name" value="WH-like_DNA-bd_sf"/>
</dbReference>
<keyword evidence="3" id="KW-0804">Transcription</keyword>
<dbReference type="RefSeq" id="WP_057873530.1">
    <property type="nucleotide sequence ID" value="NZ_AYYI01000022.1"/>
</dbReference>
<dbReference type="PROSITE" id="PS50995">
    <property type="entry name" value="HTH_MARR_2"/>
    <property type="match status" value="1"/>
</dbReference>
<dbReference type="GO" id="GO:0003700">
    <property type="term" value="F:DNA-binding transcription factor activity"/>
    <property type="evidence" value="ECO:0007669"/>
    <property type="project" value="InterPro"/>
</dbReference>
<evidence type="ECO:0000259" key="4">
    <source>
        <dbReference type="PROSITE" id="PS50995"/>
    </source>
</evidence>
<dbReference type="SUPFAM" id="SSF46785">
    <property type="entry name" value="Winged helix' DNA-binding domain"/>
    <property type="match status" value="1"/>
</dbReference>
<keyword evidence="1" id="KW-0805">Transcription regulation</keyword>
<protein>
    <recommendedName>
        <fullName evidence="4">HTH marR-type domain-containing protein</fullName>
    </recommendedName>
</protein>
<sequence>MALKQFQQVQYNFEQQLYQKLTLRQADIKLLMYLNSSDQTLLELCRQTNLDMSTLSRQLKAMAQRDLVIKQAVQNDRRKRRFVITKLGRSKLNDFKSAMQDYEQAIFANWSAEEKQLLKVLLNRLITSSERLLTKKGG</sequence>
<comment type="caution">
    <text evidence="5">The sequence shown here is derived from an EMBL/GenBank/DDBJ whole genome shotgun (WGS) entry which is preliminary data.</text>
</comment>
<dbReference type="AlphaFoldDB" id="A0A0R2D4A2"/>
<name>A0A0R2D4A2_9LACO</name>
<keyword evidence="6" id="KW-1185">Reference proteome</keyword>
<dbReference type="EMBL" id="AYYI01000022">
    <property type="protein sequence ID" value="KRM98942.1"/>
    <property type="molecule type" value="Genomic_DNA"/>
</dbReference>
<dbReference type="PANTHER" id="PTHR42756">
    <property type="entry name" value="TRANSCRIPTIONAL REGULATOR, MARR"/>
    <property type="match status" value="1"/>
</dbReference>
<dbReference type="PRINTS" id="PR00598">
    <property type="entry name" value="HTHMARR"/>
</dbReference>
<dbReference type="InterPro" id="IPR001845">
    <property type="entry name" value="HTH_ArsR_DNA-bd_dom"/>
</dbReference>
<evidence type="ECO:0000256" key="3">
    <source>
        <dbReference type="ARBA" id="ARBA00023163"/>
    </source>
</evidence>
<dbReference type="Proteomes" id="UP000051638">
    <property type="component" value="Unassembled WGS sequence"/>
</dbReference>
<dbReference type="GO" id="GO:0003677">
    <property type="term" value="F:DNA binding"/>
    <property type="evidence" value="ECO:0007669"/>
    <property type="project" value="UniProtKB-KW"/>
</dbReference>
<evidence type="ECO:0000313" key="6">
    <source>
        <dbReference type="Proteomes" id="UP000051638"/>
    </source>
</evidence>
<evidence type="ECO:0000256" key="2">
    <source>
        <dbReference type="ARBA" id="ARBA00023125"/>
    </source>
</evidence>
<evidence type="ECO:0000256" key="1">
    <source>
        <dbReference type="ARBA" id="ARBA00023015"/>
    </source>
</evidence>
<dbReference type="InterPro" id="IPR023187">
    <property type="entry name" value="Tscrpt_reg_MarR-type_CS"/>
</dbReference>
<dbReference type="InterPro" id="IPR000835">
    <property type="entry name" value="HTH_MarR-typ"/>
</dbReference>
<accession>A0A0R2D4A2</accession>
<keyword evidence="2" id="KW-0238">DNA-binding</keyword>
<dbReference type="Pfam" id="PF01022">
    <property type="entry name" value="HTH_5"/>
    <property type="match status" value="1"/>
</dbReference>
<evidence type="ECO:0000313" key="5">
    <source>
        <dbReference type="EMBL" id="KRM98942.1"/>
    </source>
</evidence>
<dbReference type="Gene3D" id="1.10.10.10">
    <property type="entry name" value="Winged helix-like DNA-binding domain superfamily/Winged helix DNA-binding domain"/>
    <property type="match status" value="1"/>
</dbReference>
<dbReference type="SMART" id="SM00347">
    <property type="entry name" value="HTH_MARR"/>
    <property type="match status" value="1"/>
</dbReference>
<feature type="domain" description="HTH marR-type" evidence="4">
    <location>
        <begin position="1"/>
        <end position="127"/>
    </location>
</feature>
<dbReference type="PROSITE" id="PS01117">
    <property type="entry name" value="HTH_MARR_1"/>
    <property type="match status" value="1"/>
</dbReference>
<gene>
    <name evidence="5" type="ORF">FC24_GL000789</name>
</gene>
<proteinExistence type="predicted"/>
<dbReference type="OrthoDB" id="2328486at2"/>
<dbReference type="STRING" id="1423796.FC24_GL000789"/>
<organism evidence="5 6">
    <name type="scientific">Loigolactobacillus rennini DSM 20253</name>
    <dbReference type="NCBI Taxonomy" id="1423796"/>
    <lineage>
        <taxon>Bacteria</taxon>
        <taxon>Bacillati</taxon>
        <taxon>Bacillota</taxon>
        <taxon>Bacilli</taxon>
        <taxon>Lactobacillales</taxon>
        <taxon>Lactobacillaceae</taxon>
        <taxon>Loigolactobacillus</taxon>
    </lineage>
</organism>
<reference evidence="5 6" key="1">
    <citation type="journal article" date="2015" name="Genome Announc.">
        <title>Expanding the biotechnology potential of lactobacilli through comparative genomics of 213 strains and associated genera.</title>
        <authorList>
            <person name="Sun Z."/>
            <person name="Harris H.M."/>
            <person name="McCann A."/>
            <person name="Guo C."/>
            <person name="Argimon S."/>
            <person name="Zhang W."/>
            <person name="Yang X."/>
            <person name="Jeffery I.B."/>
            <person name="Cooney J.C."/>
            <person name="Kagawa T.F."/>
            <person name="Liu W."/>
            <person name="Song Y."/>
            <person name="Salvetti E."/>
            <person name="Wrobel A."/>
            <person name="Rasinkangas P."/>
            <person name="Parkhill J."/>
            <person name="Rea M.C."/>
            <person name="O'Sullivan O."/>
            <person name="Ritari J."/>
            <person name="Douillard F.P."/>
            <person name="Paul Ross R."/>
            <person name="Yang R."/>
            <person name="Briner A.E."/>
            <person name="Felis G.E."/>
            <person name="de Vos W.M."/>
            <person name="Barrangou R."/>
            <person name="Klaenhammer T.R."/>
            <person name="Caufield P.W."/>
            <person name="Cui Y."/>
            <person name="Zhang H."/>
            <person name="O'Toole P.W."/>
        </authorList>
    </citation>
    <scope>NUCLEOTIDE SEQUENCE [LARGE SCALE GENOMIC DNA]</scope>
    <source>
        <strain evidence="5 6">DSM 20253</strain>
    </source>
</reference>
<dbReference type="InterPro" id="IPR036390">
    <property type="entry name" value="WH_DNA-bd_sf"/>
</dbReference>
<dbReference type="PANTHER" id="PTHR42756:SF1">
    <property type="entry name" value="TRANSCRIPTIONAL REPRESSOR OF EMRAB OPERON"/>
    <property type="match status" value="1"/>
</dbReference>